<dbReference type="Proteomes" id="UP001595075">
    <property type="component" value="Unassembled WGS sequence"/>
</dbReference>
<dbReference type="CDD" id="cd00067">
    <property type="entry name" value="GAL4"/>
    <property type="match status" value="1"/>
</dbReference>
<evidence type="ECO:0000256" key="6">
    <source>
        <dbReference type="ARBA" id="ARBA00023242"/>
    </source>
</evidence>
<evidence type="ECO:0000259" key="7">
    <source>
        <dbReference type="PROSITE" id="PS50048"/>
    </source>
</evidence>
<comment type="caution">
    <text evidence="8">The sequence shown here is derived from an EMBL/GenBank/DDBJ whole genome shotgun (WGS) entry which is preliminary data.</text>
</comment>
<keyword evidence="3" id="KW-0805">Transcription regulation</keyword>
<keyword evidence="9" id="KW-1185">Reference proteome</keyword>
<dbReference type="EMBL" id="JAZHXI010000008">
    <property type="protein sequence ID" value="KAL2068850.1"/>
    <property type="molecule type" value="Genomic_DNA"/>
</dbReference>
<evidence type="ECO:0000313" key="8">
    <source>
        <dbReference type="EMBL" id="KAL2068850.1"/>
    </source>
</evidence>
<dbReference type="Pfam" id="PF00172">
    <property type="entry name" value="Zn_clus"/>
    <property type="match status" value="1"/>
</dbReference>
<keyword evidence="1" id="KW-0479">Metal-binding</keyword>
<keyword evidence="6" id="KW-0539">Nucleus</keyword>
<feature type="domain" description="Zn(2)-C6 fungal-type" evidence="7">
    <location>
        <begin position="23"/>
        <end position="52"/>
    </location>
</feature>
<accession>A0ABR4CFV8</accession>
<dbReference type="PROSITE" id="PS50048">
    <property type="entry name" value="ZN2_CY6_FUNGAL_2"/>
    <property type="match status" value="1"/>
</dbReference>
<organism evidence="8 9">
    <name type="scientific">Oculimacula yallundae</name>
    <dbReference type="NCBI Taxonomy" id="86028"/>
    <lineage>
        <taxon>Eukaryota</taxon>
        <taxon>Fungi</taxon>
        <taxon>Dikarya</taxon>
        <taxon>Ascomycota</taxon>
        <taxon>Pezizomycotina</taxon>
        <taxon>Leotiomycetes</taxon>
        <taxon>Helotiales</taxon>
        <taxon>Ploettnerulaceae</taxon>
        <taxon>Oculimacula</taxon>
    </lineage>
</organism>
<evidence type="ECO:0000256" key="2">
    <source>
        <dbReference type="ARBA" id="ARBA00022833"/>
    </source>
</evidence>
<sequence>MNASSASPEWHRRRAKRPKVKTGCVTCKIRRVKCDETRPHCLRCSKFGEGYCDGYEPTECDQIRKRPPLSNKSTSLARIQNSKPKRDPAIRAFKSQEESFCFRLYCEEVAPQLSSSNSSIWHHLLLQAGQNQPFIRHAIIAIGALNKSLRDPSTITVSDKRKAAMVIGGNYPMASEVREFALGHYDKFLEGAKAKMSLMSREEVRRTAMLVCLLVVCIENMQYRSSNALEHAQNGLRLLNDLRSDTIDDKQLTGMSSPIPNVIEDEIVQQFHRMELQVMATYDARISSEHTRLKNEGSASVKDMPEMFTSLEQARLFLHLVMRRTFHFMGYALTHQSAILNFSESVRTSNDGNALGNKSSSLRDGEAPEELQVEQEMYAAENRRWALAFEPMLRNALRTIDRVESIPFLLLKVQSLAMNIRLAAPLSTSELVYDRFLPEFKQIVSLSGVILKHRHVDKFFAAGAFSFDMGLLWAIMTPAMSCRDRILRREAISLLCIRPWREAQWHSHTSADIATFLMDTEEEGVETAYIPEWARARLSGIVANQENISLHIHCIRGFGENATHRDSLRHYFRSG</sequence>
<evidence type="ECO:0000256" key="3">
    <source>
        <dbReference type="ARBA" id="ARBA00023015"/>
    </source>
</evidence>
<dbReference type="PANTHER" id="PTHR36206">
    <property type="entry name" value="ASPERCRYPTIN BIOSYNTHESIS CLUSTER-SPECIFIC TRANSCRIPTION REGULATOR ATNN-RELATED"/>
    <property type="match status" value="1"/>
</dbReference>
<evidence type="ECO:0000313" key="9">
    <source>
        <dbReference type="Proteomes" id="UP001595075"/>
    </source>
</evidence>
<proteinExistence type="predicted"/>
<evidence type="ECO:0000256" key="4">
    <source>
        <dbReference type="ARBA" id="ARBA00023125"/>
    </source>
</evidence>
<evidence type="ECO:0000256" key="1">
    <source>
        <dbReference type="ARBA" id="ARBA00022723"/>
    </source>
</evidence>
<dbReference type="Gene3D" id="4.10.240.10">
    <property type="entry name" value="Zn(2)-C6 fungal-type DNA-binding domain"/>
    <property type="match status" value="1"/>
</dbReference>
<dbReference type="InterPro" id="IPR036864">
    <property type="entry name" value="Zn2-C6_fun-type_DNA-bd_sf"/>
</dbReference>
<keyword evidence="4" id="KW-0238">DNA-binding</keyword>
<gene>
    <name evidence="8" type="ORF">VTL71DRAFT_15188</name>
</gene>
<keyword evidence="2" id="KW-0862">Zinc</keyword>
<dbReference type="PANTHER" id="PTHR36206:SF4">
    <property type="entry name" value="HYPOTHETICAL CONSERVED PROTEIN (EUROFUNG)-RELATED"/>
    <property type="match status" value="1"/>
</dbReference>
<keyword evidence="5" id="KW-0804">Transcription</keyword>
<dbReference type="PROSITE" id="PS00463">
    <property type="entry name" value="ZN2_CY6_FUNGAL_1"/>
    <property type="match status" value="1"/>
</dbReference>
<evidence type="ECO:0000256" key="5">
    <source>
        <dbReference type="ARBA" id="ARBA00023163"/>
    </source>
</evidence>
<dbReference type="InterPro" id="IPR052360">
    <property type="entry name" value="Transcr_Regulatory_Proteins"/>
</dbReference>
<dbReference type="InterPro" id="IPR001138">
    <property type="entry name" value="Zn2Cys6_DnaBD"/>
</dbReference>
<protein>
    <recommendedName>
        <fullName evidence="7">Zn(2)-C6 fungal-type domain-containing protein</fullName>
    </recommendedName>
</protein>
<dbReference type="SMART" id="SM00066">
    <property type="entry name" value="GAL4"/>
    <property type="match status" value="1"/>
</dbReference>
<reference evidence="8 9" key="1">
    <citation type="journal article" date="2024" name="Commun. Biol.">
        <title>Comparative genomic analysis of thermophilic fungi reveals convergent evolutionary adaptations and gene losses.</title>
        <authorList>
            <person name="Steindorff A.S."/>
            <person name="Aguilar-Pontes M.V."/>
            <person name="Robinson A.J."/>
            <person name="Andreopoulos B."/>
            <person name="LaButti K."/>
            <person name="Kuo A."/>
            <person name="Mondo S."/>
            <person name="Riley R."/>
            <person name="Otillar R."/>
            <person name="Haridas S."/>
            <person name="Lipzen A."/>
            <person name="Grimwood J."/>
            <person name="Schmutz J."/>
            <person name="Clum A."/>
            <person name="Reid I.D."/>
            <person name="Moisan M.C."/>
            <person name="Butler G."/>
            <person name="Nguyen T.T.M."/>
            <person name="Dewar K."/>
            <person name="Conant G."/>
            <person name="Drula E."/>
            <person name="Henrissat B."/>
            <person name="Hansel C."/>
            <person name="Singer S."/>
            <person name="Hutchinson M.I."/>
            <person name="de Vries R.P."/>
            <person name="Natvig D.O."/>
            <person name="Powell A.J."/>
            <person name="Tsang A."/>
            <person name="Grigoriev I.V."/>
        </authorList>
    </citation>
    <scope>NUCLEOTIDE SEQUENCE [LARGE SCALE GENOMIC DNA]</scope>
    <source>
        <strain evidence="8 9">CBS 494.80</strain>
    </source>
</reference>
<dbReference type="SUPFAM" id="SSF57701">
    <property type="entry name" value="Zn2/Cys6 DNA-binding domain"/>
    <property type="match status" value="1"/>
</dbReference>
<name>A0ABR4CFV8_9HELO</name>